<sequence length="134" mass="14060">MTDIWLSLHGLDDLTGADEGATLRLRLGGERFELAGAEGDCVTLSDDTGTTVYADLDGDGVIDHISSVHHDGGYEVYTADPHAAAWGLASDIPGKSAIEEVSGWGLAPESTPERGSVPSGESRSNAGWHRIERG</sequence>
<dbReference type="InterPro" id="IPR046543">
    <property type="entry name" value="DUF6802"/>
</dbReference>
<keyword evidence="4" id="KW-1185">Reference proteome</keyword>
<dbReference type="AlphaFoldDB" id="A0A430I190"/>
<evidence type="ECO:0000259" key="2">
    <source>
        <dbReference type="Pfam" id="PF20615"/>
    </source>
</evidence>
<dbReference type="OrthoDB" id="4411139at2"/>
<accession>A0A430I190</accession>
<feature type="region of interest" description="Disordered" evidence="1">
    <location>
        <begin position="104"/>
        <end position="134"/>
    </location>
</feature>
<reference evidence="3 4" key="1">
    <citation type="submission" date="2018-12" db="EMBL/GenBank/DDBJ databases">
        <title>YIM 101343 draft genome.</title>
        <authorList>
            <person name="Chen X."/>
        </authorList>
    </citation>
    <scope>NUCLEOTIDE SEQUENCE [LARGE SCALE GENOMIC DNA]</scope>
    <source>
        <strain evidence="3 4">YIM 101343</strain>
    </source>
</reference>
<evidence type="ECO:0000313" key="4">
    <source>
        <dbReference type="Proteomes" id="UP000274907"/>
    </source>
</evidence>
<evidence type="ECO:0000313" key="3">
    <source>
        <dbReference type="EMBL" id="RSZ64704.1"/>
    </source>
</evidence>
<organism evidence="3 4">
    <name type="scientific">Corynebacterium hylobatis</name>
    <dbReference type="NCBI Taxonomy" id="1859290"/>
    <lineage>
        <taxon>Bacteria</taxon>
        <taxon>Bacillati</taxon>
        <taxon>Actinomycetota</taxon>
        <taxon>Actinomycetes</taxon>
        <taxon>Mycobacteriales</taxon>
        <taxon>Corynebacteriaceae</taxon>
        <taxon>Corynebacterium</taxon>
    </lineage>
</organism>
<name>A0A430I190_9CORY</name>
<dbReference type="Proteomes" id="UP000274907">
    <property type="component" value="Unassembled WGS sequence"/>
</dbReference>
<dbReference type="EMBL" id="RXHJ01000004">
    <property type="protein sequence ID" value="RSZ64704.1"/>
    <property type="molecule type" value="Genomic_DNA"/>
</dbReference>
<comment type="caution">
    <text evidence="3">The sequence shown here is derived from an EMBL/GenBank/DDBJ whole genome shotgun (WGS) entry which is preliminary data.</text>
</comment>
<dbReference type="RefSeq" id="WP_126119970.1">
    <property type="nucleotide sequence ID" value="NZ_RXHJ01000004.1"/>
</dbReference>
<dbReference type="Pfam" id="PF20615">
    <property type="entry name" value="DUF6802"/>
    <property type="match status" value="1"/>
</dbReference>
<protein>
    <recommendedName>
        <fullName evidence="2">DUF6802 domain-containing protein</fullName>
    </recommendedName>
</protein>
<evidence type="ECO:0000256" key="1">
    <source>
        <dbReference type="SAM" id="MobiDB-lite"/>
    </source>
</evidence>
<feature type="domain" description="DUF6802" evidence="2">
    <location>
        <begin position="40"/>
        <end position="77"/>
    </location>
</feature>
<gene>
    <name evidence="3" type="ORF">EAH68_03645</name>
</gene>
<proteinExistence type="predicted"/>